<comment type="similarity">
    <text evidence="1">Belongs to the actin-binding proteins ADF family.</text>
</comment>
<evidence type="ECO:0000313" key="5">
    <source>
        <dbReference type="Proteomes" id="UP001604277"/>
    </source>
</evidence>
<evidence type="ECO:0000313" key="4">
    <source>
        <dbReference type="EMBL" id="KAL2495231.1"/>
    </source>
</evidence>
<dbReference type="InterPro" id="IPR017904">
    <property type="entry name" value="ADF/Cofilin"/>
</dbReference>
<gene>
    <name evidence="4" type="ORF">Fot_38988</name>
</gene>
<proteinExistence type="inferred from homology"/>
<keyword evidence="2" id="KW-0009">Actin-binding</keyword>
<dbReference type="PANTHER" id="PTHR11913">
    <property type="entry name" value="COFILIN-RELATED"/>
    <property type="match status" value="1"/>
</dbReference>
<sequence length="123" mass="14224">MAVHDDCKMRFLELKAKRTHHFIVFKIEEKQNQVVVEKVLQALVQIDVLLLCNFGNDKKNHSIDNPTQRKFILEAKYGSSVPTQDQMALYALSQQDGLIMWQQKISRLATHASLNDRYGRPSI</sequence>
<dbReference type="Pfam" id="PF00241">
    <property type="entry name" value="Cofilin_ADF"/>
    <property type="match status" value="1"/>
</dbReference>
<dbReference type="Gene3D" id="3.40.20.10">
    <property type="entry name" value="Severin"/>
    <property type="match status" value="1"/>
</dbReference>
<evidence type="ECO:0000256" key="2">
    <source>
        <dbReference type="ARBA" id="ARBA00023203"/>
    </source>
</evidence>
<reference evidence="5" key="1">
    <citation type="submission" date="2024-07" db="EMBL/GenBank/DDBJ databases">
        <title>Two chromosome-level genome assemblies of Korean endemic species Abeliophyllum distichum and Forsythia ovata (Oleaceae).</title>
        <authorList>
            <person name="Jang H."/>
        </authorList>
    </citation>
    <scope>NUCLEOTIDE SEQUENCE [LARGE SCALE GENOMIC DNA]</scope>
</reference>
<dbReference type="InterPro" id="IPR002108">
    <property type="entry name" value="ADF-H"/>
</dbReference>
<organism evidence="4 5">
    <name type="scientific">Forsythia ovata</name>
    <dbReference type="NCBI Taxonomy" id="205694"/>
    <lineage>
        <taxon>Eukaryota</taxon>
        <taxon>Viridiplantae</taxon>
        <taxon>Streptophyta</taxon>
        <taxon>Embryophyta</taxon>
        <taxon>Tracheophyta</taxon>
        <taxon>Spermatophyta</taxon>
        <taxon>Magnoliopsida</taxon>
        <taxon>eudicotyledons</taxon>
        <taxon>Gunneridae</taxon>
        <taxon>Pentapetalae</taxon>
        <taxon>asterids</taxon>
        <taxon>lamiids</taxon>
        <taxon>Lamiales</taxon>
        <taxon>Oleaceae</taxon>
        <taxon>Forsythieae</taxon>
        <taxon>Forsythia</taxon>
    </lineage>
</organism>
<dbReference type="AlphaFoldDB" id="A0ABD1S3C3"/>
<feature type="domain" description="ADF-H" evidence="3">
    <location>
        <begin position="2"/>
        <end position="38"/>
    </location>
</feature>
<dbReference type="InterPro" id="IPR029006">
    <property type="entry name" value="ADF-H/Gelsolin-like_dom_sf"/>
</dbReference>
<evidence type="ECO:0000259" key="3">
    <source>
        <dbReference type="Pfam" id="PF00241"/>
    </source>
</evidence>
<dbReference type="Proteomes" id="UP001604277">
    <property type="component" value="Unassembled WGS sequence"/>
</dbReference>
<accession>A0ABD1S3C3</accession>
<dbReference type="EMBL" id="JBFOLJ010000011">
    <property type="protein sequence ID" value="KAL2495231.1"/>
    <property type="molecule type" value="Genomic_DNA"/>
</dbReference>
<comment type="caution">
    <text evidence="4">The sequence shown here is derived from an EMBL/GenBank/DDBJ whole genome shotgun (WGS) entry which is preliminary data.</text>
</comment>
<evidence type="ECO:0000256" key="1">
    <source>
        <dbReference type="ARBA" id="ARBA00006844"/>
    </source>
</evidence>
<dbReference type="SUPFAM" id="SSF55753">
    <property type="entry name" value="Actin depolymerizing proteins"/>
    <property type="match status" value="1"/>
</dbReference>
<protein>
    <recommendedName>
        <fullName evidence="3">ADF-H domain-containing protein</fullName>
    </recommendedName>
</protein>
<name>A0ABD1S3C3_9LAMI</name>
<keyword evidence="5" id="KW-1185">Reference proteome</keyword>